<comment type="caution">
    <text evidence="1">The sequence shown here is derived from an EMBL/GenBank/DDBJ whole genome shotgun (WGS) entry which is preliminary data.</text>
</comment>
<evidence type="ECO:0000313" key="1">
    <source>
        <dbReference type="EMBL" id="KAG5166298.1"/>
    </source>
</evidence>
<accession>A0A8H7XT21</accession>
<dbReference type="AlphaFoldDB" id="A0A8H7XT21"/>
<dbReference type="EMBL" id="JAFIQS010000008">
    <property type="protein sequence ID" value="KAG5166298.1"/>
    <property type="molecule type" value="Genomic_DNA"/>
</dbReference>
<name>A0A8H7XT21_PSICU</name>
<proteinExistence type="predicted"/>
<gene>
    <name evidence="1" type="ORF">JR316_008381</name>
</gene>
<organism evidence="1">
    <name type="scientific">Psilocybe cubensis</name>
    <name type="common">Psychedelic mushroom</name>
    <name type="synonym">Stropharia cubensis</name>
    <dbReference type="NCBI Taxonomy" id="181762"/>
    <lineage>
        <taxon>Eukaryota</taxon>
        <taxon>Fungi</taxon>
        <taxon>Dikarya</taxon>
        <taxon>Basidiomycota</taxon>
        <taxon>Agaricomycotina</taxon>
        <taxon>Agaricomycetes</taxon>
        <taxon>Agaricomycetidae</taxon>
        <taxon>Agaricales</taxon>
        <taxon>Agaricineae</taxon>
        <taxon>Strophariaceae</taxon>
        <taxon>Psilocybe</taxon>
    </lineage>
</organism>
<sequence length="487" mass="55412">MMDVKQLPHTSNALVKSLGSLAIEPIKPAHGIILPQEVLDLIIDEIGTPPEDRDTFLEHQRTLRSFLFVSSAFRTRSLSILFRRLAVTAHNQLSLDRIRALTEILKSPFGPAFDSAGRHLQEITVSFLPGFEHDDDSYRVLGRETPIRDVMGHQWVIDLFRTLYTNAPNLCAFFLHIKPDDSVDWTTLDAGFQQALRNLVRSRSLIHLQIAHISRLPSTFIKGAQIKVLQVYQLLDDSDASDFSAPNLGDINLPDPPLEIFITDHTYPFGTDGEHLQSTSLFARLRILVTFIGSQDDSQRTWKIIAASPFLANLQLDQMGHIEGPPPDFNLGKLNHLKGFVLTHNRTSFTPYVPGTDRSLIGLYDLLNVPVPMETFEHLEIEFKFQEYNVPTNFFFPDEKSDNRQWDELDKLLSGPKYPSLKQVSLGFRVTIRVHPAFKDFDNQAFLEFTARRLKDEFPRLNDSKTVDFSITVESMVLVAVSIFDEQ</sequence>
<reference evidence="1" key="1">
    <citation type="submission" date="2021-02" db="EMBL/GenBank/DDBJ databases">
        <title>Psilocybe cubensis genome.</title>
        <authorList>
            <person name="Mckernan K.J."/>
            <person name="Crawford S."/>
            <person name="Trippe A."/>
            <person name="Kane L.T."/>
            <person name="Mclaughlin S."/>
        </authorList>
    </citation>
    <scope>NUCLEOTIDE SEQUENCE [LARGE SCALE GENOMIC DNA]</scope>
    <source>
        <strain evidence="1">MGC-MH-2018</strain>
    </source>
</reference>
<protein>
    <submittedName>
        <fullName evidence="1">Uncharacterized protein</fullName>
    </submittedName>
</protein>
<dbReference type="OrthoDB" id="2745898at2759"/>